<dbReference type="PANTHER" id="PTHR43420:SF12">
    <property type="entry name" value="N-ACETYLTRANSFERASE DOMAIN-CONTAINING PROTEIN"/>
    <property type="match status" value="1"/>
</dbReference>
<dbReference type="SUPFAM" id="SSF55729">
    <property type="entry name" value="Acyl-CoA N-acyltransferases (Nat)"/>
    <property type="match status" value="2"/>
</dbReference>
<evidence type="ECO:0000256" key="2">
    <source>
        <dbReference type="ARBA" id="ARBA00023315"/>
    </source>
</evidence>
<dbReference type="RefSeq" id="WP_203741224.1">
    <property type="nucleotide sequence ID" value="NZ_BONF01000004.1"/>
</dbReference>
<evidence type="ECO:0000313" key="5">
    <source>
        <dbReference type="Proteomes" id="UP000601223"/>
    </source>
</evidence>
<name>A0A8J3NF80_9ACTN</name>
<dbReference type="InterPro" id="IPR000182">
    <property type="entry name" value="GNAT_dom"/>
</dbReference>
<accession>A0A8J3NF80</accession>
<dbReference type="AlphaFoldDB" id="A0A8J3NF80"/>
<comment type="caution">
    <text evidence="4">The sequence shown here is derived from an EMBL/GenBank/DDBJ whole genome shotgun (WGS) entry which is preliminary data.</text>
</comment>
<keyword evidence="2" id="KW-0012">Acyltransferase</keyword>
<dbReference type="PANTHER" id="PTHR43420">
    <property type="entry name" value="ACETYLTRANSFERASE"/>
    <property type="match status" value="1"/>
</dbReference>
<evidence type="ECO:0000313" key="4">
    <source>
        <dbReference type="EMBL" id="GIF79152.1"/>
    </source>
</evidence>
<feature type="domain" description="N-acetyltransferase" evidence="3">
    <location>
        <begin position="149"/>
        <end position="289"/>
    </location>
</feature>
<evidence type="ECO:0000256" key="1">
    <source>
        <dbReference type="ARBA" id="ARBA00022679"/>
    </source>
</evidence>
<reference evidence="4 5" key="1">
    <citation type="submission" date="2021-01" db="EMBL/GenBank/DDBJ databases">
        <title>Whole genome shotgun sequence of Catellatospora bangladeshensis NBRC 107357.</title>
        <authorList>
            <person name="Komaki H."/>
            <person name="Tamura T."/>
        </authorList>
    </citation>
    <scope>NUCLEOTIDE SEQUENCE [LARGE SCALE GENOMIC DNA]</scope>
    <source>
        <strain evidence="4 5">NBRC 107357</strain>
    </source>
</reference>
<dbReference type="PROSITE" id="PS51186">
    <property type="entry name" value="GNAT"/>
    <property type="match status" value="1"/>
</dbReference>
<dbReference type="Proteomes" id="UP000601223">
    <property type="component" value="Unassembled WGS sequence"/>
</dbReference>
<gene>
    <name evidence="4" type="ORF">Cba03nite_05010</name>
</gene>
<evidence type="ECO:0000259" key="3">
    <source>
        <dbReference type="PROSITE" id="PS51186"/>
    </source>
</evidence>
<protein>
    <recommendedName>
        <fullName evidence="3">N-acetyltransferase domain-containing protein</fullName>
    </recommendedName>
</protein>
<dbReference type="InterPro" id="IPR050680">
    <property type="entry name" value="YpeA/RimI_acetyltransf"/>
</dbReference>
<keyword evidence="5" id="KW-1185">Reference proteome</keyword>
<dbReference type="InterPro" id="IPR016181">
    <property type="entry name" value="Acyl_CoA_acyltransferase"/>
</dbReference>
<dbReference type="GO" id="GO:0016747">
    <property type="term" value="F:acyltransferase activity, transferring groups other than amino-acyl groups"/>
    <property type="evidence" value="ECO:0007669"/>
    <property type="project" value="InterPro"/>
</dbReference>
<keyword evidence="1" id="KW-0808">Transferase</keyword>
<dbReference type="Gene3D" id="3.40.630.30">
    <property type="match status" value="1"/>
</dbReference>
<dbReference type="Pfam" id="PF00583">
    <property type="entry name" value="Acetyltransf_1"/>
    <property type="match status" value="1"/>
</dbReference>
<sequence>MTDADALFAPLAADAVPAVARLAARCLAADGGLPLAAGEGFTARRYAAEGGLAIGAYGPDGTLLAAAAIRPTGSTVTGTALVDPAARGRGLGAAALDWCLGGADVIETESLTGGAAALFADRGLTMSFAEDVMRHDLKEIPDVPLPAGVSLAGWAPDTVSRFHAVYRAAFAERPGFPDWDQQQWTAWLVDDDFRPPWSLLAVDASGADLGFVACGDGWLVQVGTTPAARGRGVGAALTTAALRAAAADGASEMLLDVNVDNPVAAELYRRLGFTVLGRRARFTRPASAG</sequence>
<dbReference type="EMBL" id="BONF01000004">
    <property type="protein sequence ID" value="GIF79152.1"/>
    <property type="molecule type" value="Genomic_DNA"/>
</dbReference>
<organism evidence="4 5">
    <name type="scientific">Catellatospora bangladeshensis</name>
    <dbReference type="NCBI Taxonomy" id="310355"/>
    <lineage>
        <taxon>Bacteria</taxon>
        <taxon>Bacillati</taxon>
        <taxon>Actinomycetota</taxon>
        <taxon>Actinomycetes</taxon>
        <taxon>Micromonosporales</taxon>
        <taxon>Micromonosporaceae</taxon>
        <taxon>Catellatospora</taxon>
    </lineage>
</organism>
<proteinExistence type="predicted"/>